<dbReference type="AlphaFoldDB" id="A0A420DU92"/>
<evidence type="ECO:0000256" key="1">
    <source>
        <dbReference type="SAM" id="MobiDB-lite"/>
    </source>
</evidence>
<proteinExistence type="predicted"/>
<reference evidence="2 3" key="1">
    <citation type="submission" date="2018-09" db="EMBL/GenBank/DDBJ databases">
        <title>Genomic Encyclopedia of Archaeal and Bacterial Type Strains, Phase II (KMG-II): from individual species to whole genera.</title>
        <authorList>
            <person name="Goeker M."/>
        </authorList>
    </citation>
    <scope>NUCLEOTIDE SEQUENCE [LARGE SCALE GENOMIC DNA]</scope>
    <source>
        <strain evidence="2 3">DSM 11458</strain>
    </source>
</reference>
<keyword evidence="3" id="KW-1185">Reference proteome</keyword>
<dbReference type="EMBL" id="RAQK01000001">
    <property type="protein sequence ID" value="RKE97728.1"/>
    <property type="molecule type" value="Genomic_DNA"/>
</dbReference>
<evidence type="ECO:0000313" key="2">
    <source>
        <dbReference type="EMBL" id="RKE97728.1"/>
    </source>
</evidence>
<accession>A0A420DU92</accession>
<comment type="caution">
    <text evidence="2">The sequence shown here is derived from an EMBL/GenBank/DDBJ whole genome shotgun (WGS) entry which is preliminary data.</text>
</comment>
<feature type="region of interest" description="Disordered" evidence="1">
    <location>
        <begin position="1"/>
        <end position="31"/>
    </location>
</feature>
<organism evidence="2 3">
    <name type="scientific">Sulfitobacter guttiformis</name>
    <dbReference type="NCBI Taxonomy" id="74349"/>
    <lineage>
        <taxon>Bacteria</taxon>
        <taxon>Pseudomonadati</taxon>
        <taxon>Pseudomonadota</taxon>
        <taxon>Alphaproteobacteria</taxon>
        <taxon>Rhodobacterales</taxon>
        <taxon>Roseobacteraceae</taxon>
        <taxon>Sulfitobacter</taxon>
    </lineage>
</organism>
<protein>
    <recommendedName>
        <fullName evidence="4">Phage integrase family protein</fullName>
    </recommendedName>
</protein>
<dbReference type="Proteomes" id="UP000284407">
    <property type="component" value="Unassembled WGS sequence"/>
</dbReference>
<gene>
    <name evidence="2" type="ORF">C8N30_2352</name>
</gene>
<name>A0A420DU92_9RHOB</name>
<sequence>MADRGFYHGNTKPTGHLRTSPRFEQGAHCQPETSTEAQTCLAIRIRLELAENHHDLALFKMVIDSKLRWWDLVRIKERVSVLQSKTQKPVRFEISEGPRASVAKWMEDPLIVGSEFLRPRRFHAYPHVTIYQYAWIVRCGGQSSLCTKPFLK</sequence>
<evidence type="ECO:0000313" key="3">
    <source>
        <dbReference type="Proteomes" id="UP000284407"/>
    </source>
</evidence>
<evidence type="ECO:0008006" key="4">
    <source>
        <dbReference type="Google" id="ProtNLM"/>
    </source>
</evidence>
<dbReference type="STRING" id="1443111.Z949_430"/>